<evidence type="ECO:0000313" key="2">
    <source>
        <dbReference type="Proteomes" id="UP000479710"/>
    </source>
</evidence>
<comment type="caution">
    <text evidence="1">The sequence shown here is derived from an EMBL/GenBank/DDBJ whole genome shotgun (WGS) entry which is preliminary data.</text>
</comment>
<gene>
    <name evidence="1" type="ORF">E2562_030234</name>
</gene>
<dbReference type="EMBL" id="SPHZ02000007">
    <property type="protein sequence ID" value="KAF0908938.1"/>
    <property type="molecule type" value="Genomic_DNA"/>
</dbReference>
<name>A0A6G1D888_9ORYZ</name>
<reference evidence="1 2" key="1">
    <citation type="submission" date="2019-11" db="EMBL/GenBank/DDBJ databases">
        <title>Whole genome sequence of Oryza granulata.</title>
        <authorList>
            <person name="Li W."/>
        </authorList>
    </citation>
    <scope>NUCLEOTIDE SEQUENCE [LARGE SCALE GENOMIC DNA]</scope>
    <source>
        <strain evidence="2">cv. Menghai</strain>
        <tissue evidence="1">Leaf</tissue>
    </source>
</reference>
<evidence type="ECO:0000313" key="1">
    <source>
        <dbReference type="EMBL" id="KAF0908938.1"/>
    </source>
</evidence>
<sequence>MTATATQRWRRWQATALEARQRHRREQSGVAARKYRATMARAWAARGDDVACWAVAWPSGGGAG</sequence>
<organism evidence="1 2">
    <name type="scientific">Oryza meyeriana var. granulata</name>
    <dbReference type="NCBI Taxonomy" id="110450"/>
    <lineage>
        <taxon>Eukaryota</taxon>
        <taxon>Viridiplantae</taxon>
        <taxon>Streptophyta</taxon>
        <taxon>Embryophyta</taxon>
        <taxon>Tracheophyta</taxon>
        <taxon>Spermatophyta</taxon>
        <taxon>Magnoliopsida</taxon>
        <taxon>Liliopsida</taxon>
        <taxon>Poales</taxon>
        <taxon>Poaceae</taxon>
        <taxon>BOP clade</taxon>
        <taxon>Oryzoideae</taxon>
        <taxon>Oryzeae</taxon>
        <taxon>Oryzinae</taxon>
        <taxon>Oryza</taxon>
        <taxon>Oryza meyeriana</taxon>
    </lineage>
</organism>
<protein>
    <submittedName>
        <fullName evidence="1">Uncharacterized protein</fullName>
    </submittedName>
</protein>
<proteinExistence type="predicted"/>
<keyword evidence="2" id="KW-1185">Reference proteome</keyword>
<dbReference type="AlphaFoldDB" id="A0A6G1D888"/>
<dbReference type="Proteomes" id="UP000479710">
    <property type="component" value="Unassembled WGS sequence"/>
</dbReference>
<accession>A0A6G1D888</accession>